<dbReference type="EMBL" id="JAANQT010009439">
    <property type="protein sequence ID" value="KAG1277253.1"/>
    <property type="molecule type" value="Genomic_DNA"/>
</dbReference>
<reference evidence="1" key="1">
    <citation type="journal article" date="2020" name="Microb. Genom.">
        <title>Genetic diversity of clinical and environmental Mucorales isolates obtained from an investigation of mucormycosis cases among solid organ transplant recipients.</title>
        <authorList>
            <person name="Nguyen M.H."/>
            <person name="Kaul D."/>
            <person name="Muto C."/>
            <person name="Cheng S.J."/>
            <person name="Richter R.A."/>
            <person name="Bruno V.M."/>
            <person name="Liu G."/>
            <person name="Beyhan S."/>
            <person name="Sundermann A.J."/>
            <person name="Mounaud S."/>
            <person name="Pasculle A.W."/>
            <person name="Nierman W.C."/>
            <person name="Driscoll E."/>
            <person name="Cumbie R."/>
            <person name="Clancy C.J."/>
            <person name="Dupont C.L."/>
        </authorList>
    </citation>
    <scope>NUCLEOTIDE SEQUENCE</scope>
    <source>
        <strain evidence="1">GL11</strain>
    </source>
</reference>
<organism evidence="1 2">
    <name type="scientific">Rhizopus oryzae</name>
    <name type="common">Mucormycosis agent</name>
    <name type="synonym">Rhizopus arrhizus var. delemar</name>
    <dbReference type="NCBI Taxonomy" id="64495"/>
    <lineage>
        <taxon>Eukaryota</taxon>
        <taxon>Fungi</taxon>
        <taxon>Fungi incertae sedis</taxon>
        <taxon>Mucoromycota</taxon>
        <taxon>Mucoromycotina</taxon>
        <taxon>Mucoromycetes</taxon>
        <taxon>Mucorales</taxon>
        <taxon>Mucorineae</taxon>
        <taxon>Rhizopodaceae</taxon>
        <taxon>Rhizopus</taxon>
    </lineage>
</organism>
<dbReference type="Proteomes" id="UP000716291">
    <property type="component" value="Unassembled WGS sequence"/>
</dbReference>
<gene>
    <name evidence="1" type="ORF">G6F64_014735</name>
</gene>
<evidence type="ECO:0000313" key="1">
    <source>
        <dbReference type="EMBL" id="KAG1277253.1"/>
    </source>
</evidence>
<evidence type="ECO:0000313" key="2">
    <source>
        <dbReference type="Proteomes" id="UP000716291"/>
    </source>
</evidence>
<sequence>MRGSQSHQVPQVPLPQMLPVSRVIRVKPAPIGAQAMARISQTLIRQIRAMAAYSAISANTNRLIQALGTWM</sequence>
<comment type="caution">
    <text evidence="1">The sequence shown here is derived from an EMBL/GenBank/DDBJ whole genome shotgun (WGS) entry which is preliminary data.</text>
</comment>
<dbReference type="AlphaFoldDB" id="A0A9P7BJ24"/>
<keyword evidence="2" id="KW-1185">Reference proteome</keyword>
<name>A0A9P7BJ24_RHIOR</name>
<protein>
    <submittedName>
        <fullName evidence="1">Uncharacterized protein</fullName>
    </submittedName>
</protein>
<proteinExistence type="predicted"/>
<accession>A0A9P7BJ24</accession>